<dbReference type="PANTHER" id="PTHR21113:SF4">
    <property type="entry name" value="CHITIN-BINDING TYPE-4 DOMAIN-CONTAINING PROTEIN"/>
    <property type="match status" value="1"/>
</dbReference>
<evidence type="ECO:0000256" key="2">
    <source>
        <dbReference type="SAM" id="Phobius"/>
    </source>
</evidence>
<protein>
    <submittedName>
        <fullName evidence="3">Uncharacterized protein</fullName>
    </submittedName>
</protein>
<keyword evidence="2" id="KW-0812">Transmembrane</keyword>
<feature type="compositionally biased region" description="Pro residues" evidence="1">
    <location>
        <begin position="505"/>
        <end position="519"/>
    </location>
</feature>
<comment type="caution">
    <text evidence="3">The sequence shown here is derived from an EMBL/GenBank/DDBJ whole genome shotgun (WGS) entry which is preliminary data.</text>
</comment>
<reference evidence="3 4" key="1">
    <citation type="submission" date="2024-10" db="EMBL/GenBank/DDBJ databases">
        <title>Updated reference genomes for cyclostephanoid diatoms.</title>
        <authorList>
            <person name="Roberts W.R."/>
            <person name="Alverson A.J."/>
        </authorList>
    </citation>
    <scope>NUCLEOTIDE SEQUENCE [LARGE SCALE GENOMIC DNA]</scope>
    <source>
        <strain evidence="3 4">AJA228-03</strain>
    </source>
</reference>
<dbReference type="EMBL" id="JALLPB020000636">
    <property type="protein sequence ID" value="KAL3807363.1"/>
    <property type="molecule type" value="Genomic_DNA"/>
</dbReference>
<organism evidence="3 4">
    <name type="scientific">Cyclostephanos tholiformis</name>
    <dbReference type="NCBI Taxonomy" id="382380"/>
    <lineage>
        <taxon>Eukaryota</taxon>
        <taxon>Sar</taxon>
        <taxon>Stramenopiles</taxon>
        <taxon>Ochrophyta</taxon>
        <taxon>Bacillariophyta</taxon>
        <taxon>Coscinodiscophyceae</taxon>
        <taxon>Thalassiosirophycidae</taxon>
        <taxon>Stephanodiscales</taxon>
        <taxon>Stephanodiscaceae</taxon>
        <taxon>Cyclostephanos</taxon>
    </lineage>
</organism>
<feature type="region of interest" description="Disordered" evidence="1">
    <location>
        <begin position="424"/>
        <end position="455"/>
    </location>
</feature>
<feature type="region of interest" description="Disordered" evidence="1">
    <location>
        <begin position="1053"/>
        <end position="1075"/>
    </location>
</feature>
<gene>
    <name evidence="3" type="ORF">ACHAXA_001701</name>
</gene>
<sequence>MTSGGERRRRRAADATVAPATIIVALASAIAWTTTTSTPTQSLSVILPLASAQDSNHFFCGTSWDDASNNCDDRQHCPTGTDNECNGGGTPAGSLRKRGRMVQGATATTLSGGGGLVCFGGTTCDARLGHGNKFKFANVPYEDISNTRFCGNDWNSALLACSLETHCPSGFSEECPMGASCYGGLACNVQDILMEEEGTTDGNETEGVNRIDKHDARRHNFCGKDWADASATCSNWCPEADDDLCPGGMTCFGDTTCYYDDDLVPTATPVQSPTLGPTTTPPVMYDDPANFLFCGLTWAIAMGSCSVETHCPSGSPDDCPKGESCNSVSPTKCNIIDLRLKADMEGVPSPVPSRAPVGADSPLNTKFCGVGWDAASENCSLETHCPDDICPDGEVCYGGIGCNASEMTPSPTLTLIPTLYPVSSPPTTTSPTISSAPVVPTTDSPTSSSPTSPPIIPADDIRHSYFCGKDWEDVNSNCHSPCITASDTECPDNMSCWANTGCRPETPPPSSAPIPPAPSSAPVVTTRTPVGENAVSPAGLFFTMTPSILGSLASDAPFSELMGLTNAPSITPITQTLTMTESPSILQVDLENSVTNQPAQQVLTTSPTILPSTGIPGQSILDAVVEISPLPTEFAAVEISPLPTELTTRSPQQALAPSISSILAPSREMIALIGSILVAAKSGISNDILVQTDALTKEQTPTKLYQYDGFINALGIVSKGDVGSTYFYFGPNVDSGPAYGLVNVALFLAQAAVESVNFGACDDVSWEKDVFGRYPLSNACGQGGLLIRGSAPYENSNPCSEDEAFMACEVDVDMSVVAESQGTFVGAPPPLACFPTTINETHTGAWDPSLSCEESGCSAYPHQTMGNIDPLSIPAKNTFGKDNVQGCCWWGRGPFARGSSGTCMIGKLNYYLGARAFDEGRTSARYMGVDFCKDPSSICRGPFGDNNTNAEIRWILGMLYWIYKIQAFNVDGWSYLEKLHQFVDGGMQDITFLDDVSRIVACRDPTCGTPVSSKERRSSFKKIVAYFEEAQKGSQKKEELNISSENHLAQFPSTEPTITLTSTSSTEPSSTKPTNMLTSIPEAQSLAPQLSVELSLGRDQTLSPVSALSVSAVSDENYELTDEELAQRLNFVNNYCAASSAEEPAPHFIVAYSIGRSSLFPLLSNVITMLPEAKNKCATTLKTCNFGDPPCPEGLACYGNVPCTNSLSGVVPETADIPLDHDLFFGAISCNGICLRPLTANECLSLGEKVFSLSGCYNVTVGELCESEDECREDANYTSNCPQNRDIFVHLSVDQCSAPSTNLTMKDSSSTNSNATQHIDQFRGGAWWLLPNTSCLTRRSFAMQILSLLGVIYVVNA</sequence>
<keyword evidence="2" id="KW-0472">Membrane</keyword>
<feature type="compositionally biased region" description="Low complexity" evidence="1">
    <location>
        <begin position="1053"/>
        <end position="1074"/>
    </location>
</feature>
<feature type="compositionally biased region" description="Low complexity" evidence="1">
    <location>
        <begin position="424"/>
        <end position="450"/>
    </location>
</feature>
<dbReference type="Proteomes" id="UP001530377">
    <property type="component" value="Unassembled WGS sequence"/>
</dbReference>
<evidence type="ECO:0000256" key="1">
    <source>
        <dbReference type="SAM" id="MobiDB-lite"/>
    </source>
</evidence>
<name>A0ABD3R3N0_9STRA</name>
<feature type="transmembrane region" description="Helical" evidence="2">
    <location>
        <begin position="12"/>
        <end position="32"/>
    </location>
</feature>
<evidence type="ECO:0000313" key="3">
    <source>
        <dbReference type="EMBL" id="KAL3807363.1"/>
    </source>
</evidence>
<evidence type="ECO:0000313" key="4">
    <source>
        <dbReference type="Proteomes" id="UP001530377"/>
    </source>
</evidence>
<feature type="region of interest" description="Disordered" evidence="1">
    <location>
        <begin position="503"/>
        <end position="525"/>
    </location>
</feature>
<proteinExistence type="predicted"/>
<accession>A0ABD3R3N0</accession>
<dbReference type="PANTHER" id="PTHR21113">
    <property type="entry name" value="AGAP001705-PA"/>
    <property type="match status" value="1"/>
</dbReference>
<keyword evidence="4" id="KW-1185">Reference proteome</keyword>
<keyword evidence="2" id="KW-1133">Transmembrane helix</keyword>